<reference evidence="2" key="2">
    <citation type="submission" date="2018-05" db="EMBL/GenBank/DDBJ databases">
        <title>OpunRS2 (Oryza punctata Reference Sequence Version 2).</title>
        <authorList>
            <person name="Zhang J."/>
            <person name="Kudrna D."/>
            <person name="Lee S."/>
            <person name="Talag J."/>
            <person name="Welchert J."/>
            <person name="Wing R.A."/>
        </authorList>
    </citation>
    <scope>NUCLEOTIDE SEQUENCE [LARGE SCALE GENOMIC DNA]</scope>
</reference>
<evidence type="ECO:0000313" key="3">
    <source>
        <dbReference type="Proteomes" id="UP000026962"/>
    </source>
</evidence>
<keyword evidence="3" id="KW-1185">Reference proteome</keyword>
<feature type="region of interest" description="Disordered" evidence="1">
    <location>
        <begin position="206"/>
        <end position="230"/>
    </location>
</feature>
<dbReference type="AlphaFoldDB" id="A0A0E0MHI7"/>
<reference evidence="2" key="1">
    <citation type="submission" date="2015-04" db="UniProtKB">
        <authorList>
            <consortium name="EnsemblPlants"/>
        </authorList>
    </citation>
    <scope>IDENTIFICATION</scope>
</reference>
<evidence type="ECO:0000313" key="2">
    <source>
        <dbReference type="EnsemblPlants" id="OPUNC11G17360.1"/>
    </source>
</evidence>
<proteinExistence type="predicted"/>
<dbReference type="HOGENOM" id="CLU_867100_0_0_1"/>
<protein>
    <submittedName>
        <fullName evidence="2">Uncharacterized protein</fullName>
    </submittedName>
</protein>
<dbReference type="Gramene" id="OPUNC11G17360.1">
    <property type="protein sequence ID" value="OPUNC11G17360.1"/>
    <property type="gene ID" value="OPUNC11G17360"/>
</dbReference>
<feature type="region of interest" description="Disordered" evidence="1">
    <location>
        <begin position="293"/>
        <end position="321"/>
    </location>
</feature>
<dbReference type="Proteomes" id="UP000026962">
    <property type="component" value="Chromosome 11"/>
</dbReference>
<evidence type="ECO:0000256" key="1">
    <source>
        <dbReference type="SAM" id="MobiDB-lite"/>
    </source>
</evidence>
<name>A0A0E0MHI7_ORYPU</name>
<feature type="compositionally biased region" description="Low complexity" evidence="1">
    <location>
        <begin position="311"/>
        <end position="321"/>
    </location>
</feature>
<accession>A0A0E0MHI7</accession>
<organism evidence="2">
    <name type="scientific">Oryza punctata</name>
    <name type="common">Red rice</name>
    <dbReference type="NCBI Taxonomy" id="4537"/>
    <lineage>
        <taxon>Eukaryota</taxon>
        <taxon>Viridiplantae</taxon>
        <taxon>Streptophyta</taxon>
        <taxon>Embryophyta</taxon>
        <taxon>Tracheophyta</taxon>
        <taxon>Spermatophyta</taxon>
        <taxon>Magnoliopsida</taxon>
        <taxon>Liliopsida</taxon>
        <taxon>Poales</taxon>
        <taxon>Poaceae</taxon>
        <taxon>BOP clade</taxon>
        <taxon>Oryzoideae</taxon>
        <taxon>Oryzeae</taxon>
        <taxon>Oryzinae</taxon>
        <taxon>Oryza</taxon>
    </lineage>
</organism>
<dbReference type="EnsemblPlants" id="OPUNC11G17360.1">
    <property type="protein sequence ID" value="OPUNC11G17360.1"/>
    <property type="gene ID" value="OPUNC11G17360"/>
</dbReference>
<sequence length="321" mass="34541">MGATLGWARFLLASTSEEGIESSDGDIEVVGTSGEVETVDGIDEGVEASGEAEAMDVSVEGAQVSVAEGEELVVVKDCHLEPNLMLVALQERQEASRLPEEFISEVADAVIKVQHSSVVAKKDNNPEDTASTTDGEASVEQKKRKKVKTEYVLSGYDLDFILSYEDDVVEIFSEDMLKDQAMIQQQIENFGYGFLHSWREVILTDSEDEEEDDPVSDDVEEEDDFFTDDDDDQRNVWMKGIVAGVRLHRRPEGCPSGLVDGAFSTVLDGRSSSPPVDGGGIEAAAPPICCGGSAMATPRPVSPAAAVGGARRLPPLRRLAS</sequence>